<feature type="transmembrane region" description="Helical" evidence="1">
    <location>
        <begin position="99"/>
        <end position="121"/>
    </location>
</feature>
<dbReference type="Gene3D" id="2.60.40.1630">
    <property type="entry name" value="bacillus anthracis domain"/>
    <property type="match status" value="1"/>
</dbReference>
<sequence length="550" mass="62100">MKCFMFNRLKLYANGELSPAASKGLEQHAVECPQCQIKLQEWVDHMLEEEFSTYPEVPVPDTFTDEVMSKLFETAPARTARKHSSRTRRQRGWDIVKKTGLVVAGLTALVVTGTVVSPTFANYVNSLFQIEKDADSGMKNAVNKGLVQKLEQKVTDQGITFEAKELMADSMRIVFIFDMYDQNGKQIEDHSMKLQLIDSNGKDWLAEDGREESGSNHGQFFITEVSLNDIFESAEATPEQLTLKIVPTDIEGKKGKWDLEIPVDMKKAKEATKTVAFKDAVYQSPQGLELKLKQIEVSPSATRVMLDSTVPKTAYVEFERAVLMYDKDHPGGVHITNKKVEPTLSGGDIAYEITNEKGEVVAARDMFVLDEGIAKKKNVLYVSGLSSKQEGDIMKWWHTFGPLQGEQKLKFQLQKVYENKLASPKFDLIPEELNKKAATFKDETGSSFTFSSFSWTPASREEKGKAVITVEGTLGKDVVSIKYWYVKDENGKIYYATLRPESTRDKDGRVLVKGELVIPKLEQVPKKLTICYPEYTVEHHVNWEVPFEIK</sequence>
<keyword evidence="1" id="KW-1133">Transmembrane helix</keyword>
<gene>
    <name evidence="3" type="ORF">E8L90_21090</name>
</gene>
<dbReference type="EMBL" id="SZNK01000001">
    <property type="protein sequence ID" value="TKI57728.1"/>
    <property type="molecule type" value="Genomic_DNA"/>
</dbReference>
<dbReference type="InterPro" id="IPR041916">
    <property type="entry name" value="Anti_sigma_zinc_sf"/>
</dbReference>
<organism evidence="3 4">
    <name type="scientific">Brevibacillus antibioticus</name>
    <dbReference type="NCBI Taxonomy" id="2570228"/>
    <lineage>
        <taxon>Bacteria</taxon>
        <taxon>Bacillati</taxon>
        <taxon>Bacillota</taxon>
        <taxon>Bacilli</taxon>
        <taxon>Bacillales</taxon>
        <taxon>Paenibacillaceae</taxon>
        <taxon>Brevibacillus</taxon>
    </lineage>
</organism>
<protein>
    <submittedName>
        <fullName evidence="3">DUF4179 domain-containing protein</fullName>
    </submittedName>
</protein>
<accession>A0A4U2YAG8</accession>
<feature type="domain" description="DUF4179" evidence="2">
    <location>
        <begin position="95"/>
        <end position="178"/>
    </location>
</feature>
<keyword evidence="1" id="KW-0812">Transmembrane</keyword>
<dbReference type="OrthoDB" id="9782842at2"/>
<dbReference type="Gene3D" id="1.10.10.1320">
    <property type="entry name" value="Anti-sigma factor, zinc-finger domain"/>
    <property type="match status" value="1"/>
</dbReference>
<evidence type="ECO:0000259" key="2">
    <source>
        <dbReference type="Pfam" id="PF13786"/>
    </source>
</evidence>
<evidence type="ECO:0000313" key="4">
    <source>
        <dbReference type="Proteomes" id="UP000307841"/>
    </source>
</evidence>
<dbReference type="Proteomes" id="UP000307841">
    <property type="component" value="Unassembled WGS sequence"/>
</dbReference>
<proteinExistence type="predicted"/>
<name>A0A4U2YAG8_9BACL</name>
<keyword evidence="1" id="KW-0472">Membrane</keyword>
<dbReference type="AlphaFoldDB" id="A0A4U2YAG8"/>
<keyword evidence="4" id="KW-1185">Reference proteome</keyword>
<evidence type="ECO:0000313" key="3">
    <source>
        <dbReference type="EMBL" id="TKI57728.1"/>
    </source>
</evidence>
<dbReference type="RefSeq" id="WP_137031235.1">
    <property type="nucleotide sequence ID" value="NZ_SZNK01000001.1"/>
</dbReference>
<reference evidence="3 4" key="1">
    <citation type="submission" date="2019-04" db="EMBL/GenBank/DDBJ databases">
        <title>Whole genome sequencing of Brevibacillus sp. TGS2-1.</title>
        <authorList>
            <person name="Choi A."/>
        </authorList>
    </citation>
    <scope>NUCLEOTIDE SEQUENCE [LARGE SCALE GENOMIC DNA]</scope>
    <source>
        <strain evidence="3 4">TGS2-1</strain>
    </source>
</reference>
<comment type="caution">
    <text evidence="3">The sequence shown here is derived from an EMBL/GenBank/DDBJ whole genome shotgun (WGS) entry which is preliminary data.</text>
</comment>
<evidence type="ECO:0000256" key="1">
    <source>
        <dbReference type="SAM" id="Phobius"/>
    </source>
</evidence>
<dbReference type="Pfam" id="PF13786">
    <property type="entry name" value="DUF4179"/>
    <property type="match status" value="1"/>
</dbReference>
<dbReference type="InterPro" id="IPR025436">
    <property type="entry name" value="DUF4179"/>
</dbReference>